<dbReference type="EMBL" id="CP093217">
    <property type="protein sequence ID" value="UQW81619.1"/>
    <property type="molecule type" value="Genomic_DNA"/>
</dbReference>
<feature type="domain" description="Helix-turn-helix type 11" evidence="1">
    <location>
        <begin position="6"/>
        <end position="47"/>
    </location>
</feature>
<dbReference type="SUPFAM" id="SSF46785">
    <property type="entry name" value="Winged helix' DNA-binding domain"/>
    <property type="match status" value="1"/>
</dbReference>
<dbReference type="RefSeq" id="WP_099089879.1">
    <property type="nucleotide sequence ID" value="NZ_CP093217.1"/>
</dbReference>
<evidence type="ECO:0000313" key="4">
    <source>
        <dbReference type="Proteomes" id="UP000223828"/>
    </source>
</evidence>
<dbReference type="Pfam" id="PF08279">
    <property type="entry name" value="HTH_11"/>
    <property type="match status" value="1"/>
</dbReference>
<dbReference type="OrthoDB" id="86031at2"/>
<dbReference type="Proteomes" id="UP001056588">
    <property type="component" value="Chromosome"/>
</dbReference>
<reference evidence="2" key="3">
    <citation type="submission" date="2017-10" db="EMBL/GenBank/DDBJ databases">
        <authorList>
            <person name="Vrbovska V."/>
            <person name="Kovarovic V."/>
            <person name="Indrakova A."/>
        </authorList>
    </citation>
    <scope>NUCLEOTIDE SEQUENCE</scope>
    <source>
        <strain evidence="2">CCM 8730</strain>
    </source>
</reference>
<evidence type="ECO:0000313" key="2">
    <source>
        <dbReference type="EMBL" id="PHK50121.1"/>
    </source>
</evidence>
<reference evidence="4" key="2">
    <citation type="submission" date="2017-10" db="EMBL/GenBank/DDBJ databases">
        <title>Staphylococcus edaphicus sp. nov., isolated in Antarctica, harbouring mecC gene and genomic islands essential in adaptation to extreme environment.</title>
        <authorList>
            <person name="Pantucek R."/>
            <person name="Sedlacek I."/>
            <person name="Indrakova A."/>
            <person name="Vrbovska V."/>
            <person name="Maslanova I."/>
            <person name="Kovarovic V."/>
            <person name="Svec P."/>
            <person name="Kralova S."/>
            <person name="Kristofova L."/>
            <person name="Keklakova J."/>
            <person name="Petras P."/>
            <person name="Doskar J."/>
        </authorList>
    </citation>
    <scope>NUCLEOTIDE SEQUENCE [LARGE SCALE GENOMIC DNA]</scope>
    <source>
        <strain evidence="4">CCM 5085</strain>
    </source>
</reference>
<reference evidence="2" key="1">
    <citation type="journal article" date="2017" name="Appl. Environ. Microbiol.">
        <title>Staphylococcus edaphicus sp. nov., isolated in Antarctica, harbours mecC gene and genomic islands with suspected role in adaptation to extreme environment.</title>
        <authorList>
            <person name="Pantucek R."/>
            <person name="Sedlacek I."/>
            <person name="Indrakova A."/>
            <person name="Vrbovska V."/>
            <person name="Maslanova I."/>
            <person name="Kovarovic V."/>
            <person name="Svec P."/>
            <person name="Kralova S."/>
            <person name="Kristofova L."/>
            <person name="Keklakova J."/>
            <person name="Petras P."/>
            <person name="Doskar J."/>
        </authorList>
    </citation>
    <scope>NUCLEOTIDE SEQUENCE</scope>
    <source>
        <strain evidence="2">CCM 8730</strain>
    </source>
</reference>
<sequence>MNRSHRLLSIYTRLLKRKELDKLELSTEFKVSERTIIRDIQEIRNYFYDNDEWIEKKEIYYDYVNCKYSIKNGREINF</sequence>
<protein>
    <submittedName>
        <fullName evidence="3">HTH domain-containing protein</fullName>
    </submittedName>
</protein>
<name>A0A2C6VIR9_9STAP</name>
<accession>A0A2C6VIR9</accession>
<dbReference type="AlphaFoldDB" id="A0A2C6VIR9"/>
<dbReference type="InterPro" id="IPR036388">
    <property type="entry name" value="WH-like_DNA-bd_sf"/>
</dbReference>
<dbReference type="EMBL" id="MRZN01000005">
    <property type="protein sequence ID" value="PHK50121.1"/>
    <property type="molecule type" value="Genomic_DNA"/>
</dbReference>
<organism evidence="2 4">
    <name type="scientific">Staphylococcus edaphicus</name>
    <dbReference type="NCBI Taxonomy" id="1955013"/>
    <lineage>
        <taxon>Bacteria</taxon>
        <taxon>Bacillati</taxon>
        <taxon>Bacillota</taxon>
        <taxon>Bacilli</taxon>
        <taxon>Bacillales</taxon>
        <taxon>Staphylococcaceae</taxon>
        <taxon>Staphylococcus</taxon>
    </lineage>
</organism>
<gene>
    <name evidence="2" type="ORF">BTJ66_05060</name>
    <name evidence="3" type="ORF">MNY58_00395</name>
</gene>
<dbReference type="InterPro" id="IPR036390">
    <property type="entry name" value="WH_DNA-bd_sf"/>
</dbReference>
<evidence type="ECO:0000313" key="5">
    <source>
        <dbReference type="Proteomes" id="UP001056588"/>
    </source>
</evidence>
<dbReference type="Gene3D" id="1.10.10.10">
    <property type="entry name" value="Winged helix-like DNA-binding domain superfamily/Winged helix DNA-binding domain"/>
    <property type="match status" value="1"/>
</dbReference>
<reference evidence="3" key="4">
    <citation type="submission" date="2022-03" db="EMBL/GenBank/DDBJ databases">
        <title>Complete Genome Sequence of Staphylococcus edaphicus strain CCM 8731.</title>
        <authorList>
            <person name="Rimmer C.O."/>
            <person name="Thomas J.C."/>
        </authorList>
    </citation>
    <scope>NUCLEOTIDE SEQUENCE</scope>
    <source>
        <strain evidence="3">CCM 8731</strain>
    </source>
</reference>
<evidence type="ECO:0000313" key="3">
    <source>
        <dbReference type="EMBL" id="UQW81619.1"/>
    </source>
</evidence>
<dbReference type="Proteomes" id="UP000223828">
    <property type="component" value="Unassembled WGS sequence"/>
</dbReference>
<dbReference type="InterPro" id="IPR013196">
    <property type="entry name" value="HTH_11"/>
</dbReference>
<keyword evidence="5" id="KW-1185">Reference proteome</keyword>
<proteinExistence type="predicted"/>
<evidence type="ECO:0000259" key="1">
    <source>
        <dbReference type="Pfam" id="PF08279"/>
    </source>
</evidence>